<proteinExistence type="predicted"/>
<name>A0A0F8XCA1_9ZZZZ</name>
<dbReference type="EMBL" id="LAZR01063907">
    <property type="protein sequence ID" value="KKK58580.1"/>
    <property type="molecule type" value="Genomic_DNA"/>
</dbReference>
<evidence type="ECO:0000313" key="1">
    <source>
        <dbReference type="EMBL" id="KKK58580.1"/>
    </source>
</evidence>
<comment type="caution">
    <text evidence="1">The sequence shown here is derived from an EMBL/GenBank/DDBJ whole genome shotgun (WGS) entry which is preliminary data.</text>
</comment>
<protein>
    <submittedName>
        <fullName evidence="1">Uncharacterized protein</fullName>
    </submittedName>
</protein>
<dbReference type="AlphaFoldDB" id="A0A0F8XCA1"/>
<reference evidence="1" key="1">
    <citation type="journal article" date="2015" name="Nature">
        <title>Complex archaea that bridge the gap between prokaryotes and eukaryotes.</title>
        <authorList>
            <person name="Spang A."/>
            <person name="Saw J.H."/>
            <person name="Jorgensen S.L."/>
            <person name="Zaremba-Niedzwiedzka K."/>
            <person name="Martijn J."/>
            <person name="Lind A.E."/>
            <person name="van Eijk R."/>
            <person name="Schleper C."/>
            <person name="Guy L."/>
            <person name="Ettema T.J."/>
        </authorList>
    </citation>
    <scope>NUCLEOTIDE SEQUENCE</scope>
</reference>
<gene>
    <name evidence="1" type="ORF">LCGC14_3043000</name>
</gene>
<organism evidence="1">
    <name type="scientific">marine sediment metagenome</name>
    <dbReference type="NCBI Taxonomy" id="412755"/>
    <lineage>
        <taxon>unclassified sequences</taxon>
        <taxon>metagenomes</taxon>
        <taxon>ecological metagenomes</taxon>
    </lineage>
</organism>
<accession>A0A0F8XCA1</accession>
<sequence>MHPFPRPGGAHETVIAECSVNFDLVGRQSGLPFVLLPVLVIVIDNSLPVSSTSTNDEHEHEIIAANMTDRFNVDKVLGYCS</sequence>